<dbReference type="Pfam" id="PF05761">
    <property type="entry name" value="5_nucleotid"/>
    <property type="match status" value="1"/>
</dbReference>
<keyword evidence="4" id="KW-0460">Magnesium</keyword>
<dbReference type="Proteomes" id="UP001219934">
    <property type="component" value="Unassembled WGS sequence"/>
</dbReference>
<evidence type="ECO:0000313" key="8">
    <source>
        <dbReference type="Proteomes" id="UP001219934"/>
    </source>
</evidence>
<evidence type="ECO:0000256" key="6">
    <source>
        <dbReference type="ARBA" id="ARBA00069357"/>
    </source>
</evidence>
<evidence type="ECO:0000313" key="7">
    <source>
        <dbReference type="EMBL" id="KAJ4929167.1"/>
    </source>
</evidence>
<evidence type="ECO:0000256" key="2">
    <source>
        <dbReference type="ARBA" id="ARBA00022723"/>
    </source>
</evidence>
<keyword evidence="8" id="KW-1185">Reference proteome</keyword>
<dbReference type="GO" id="GO:0046872">
    <property type="term" value="F:metal ion binding"/>
    <property type="evidence" value="ECO:0007669"/>
    <property type="project" value="UniProtKB-KW"/>
</dbReference>
<dbReference type="PANTHER" id="PTHR12103:SF38">
    <property type="entry name" value="5'-NUCLEOTIDASE DOMAIN-CONTAINING PROTEIN 1"/>
    <property type="match status" value="1"/>
</dbReference>
<proteinExistence type="inferred from homology"/>
<sequence>MVQRPASNKSEEVLVSSNNMAKLKAGLTGFWAVNLEESREDAGTYFPSMKRDPGRYLQPCSDSVKTWLRSMKSAGKVLLLITSSHSDYCRLICEHILGKDFEELFEVIITNALKPGFFSLVPEQRPFRTLVNDVEESEGLPLLDKPGWYSQGNWPHLHELLKTMTGKPEPKRGDLRPLVSSLHFHLTTDCRSSVLRTEGQGTASVCACAPGPHSVQHRGLIKALQPSALFTCFSLNCSLSDELIRDAHPKAAVSCSTLSGVQAAEGLLGSSQKARPAAAAISRCVYKRGGLGHRSYISEVVYFGDSMRSDMFPASSFGKWETVMIVEEMEGEGVPKSDAAKCNEAQVEPLEKKGKFEEQGMKAPSDVSQQWGSYFVDSQGSGGGGQESQKLTWCCHCIHKYSTMAIPSVEHIA</sequence>
<protein>
    <recommendedName>
        <fullName evidence="6">5'-nucleotidase domain-containing protein 1</fullName>
    </recommendedName>
</protein>
<dbReference type="SUPFAM" id="SSF56784">
    <property type="entry name" value="HAD-like"/>
    <property type="match status" value="2"/>
</dbReference>
<dbReference type="InterPro" id="IPR008380">
    <property type="entry name" value="HAD-SF_hydro_IG_5-nucl"/>
</dbReference>
<comment type="caution">
    <text evidence="7">The sequence shown here is derived from an EMBL/GenBank/DDBJ whole genome shotgun (WGS) entry which is preliminary data.</text>
</comment>
<dbReference type="EMBL" id="JAPTMU010000017">
    <property type="protein sequence ID" value="KAJ4929167.1"/>
    <property type="molecule type" value="Genomic_DNA"/>
</dbReference>
<evidence type="ECO:0000256" key="3">
    <source>
        <dbReference type="ARBA" id="ARBA00022801"/>
    </source>
</evidence>
<feature type="non-terminal residue" evidence="7">
    <location>
        <position position="1"/>
    </location>
</feature>
<comment type="similarity">
    <text evidence="1">Belongs to the 5'(3')-deoxyribonucleotidase family.</text>
</comment>
<dbReference type="InterPro" id="IPR036412">
    <property type="entry name" value="HAD-like_sf"/>
</dbReference>
<evidence type="ECO:0000256" key="4">
    <source>
        <dbReference type="ARBA" id="ARBA00022842"/>
    </source>
</evidence>
<name>A0AAD6AR60_9TELE</name>
<gene>
    <name evidence="7" type="ORF">JOQ06_004786</name>
</gene>
<evidence type="ECO:0000256" key="5">
    <source>
        <dbReference type="ARBA" id="ARBA00022990"/>
    </source>
</evidence>
<accession>A0AAD6AR60</accession>
<dbReference type="InterPro" id="IPR023214">
    <property type="entry name" value="HAD_sf"/>
</dbReference>
<keyword evidence="2" id="KW-0479">Metal-binding</keyword>
<keyword evidence="3" id="KW-0378">Hydrolase</keyword>
<evidence type="ECO:0000256" key="1">
    <source>
        <dbReference type="ARBA" id="ARBA00009589"/>
    </source>
</evidence>
<keyword evidence="5" id="KW-0007">Acetylation</keyword>
<dbReference type="FunFam" id="3.40.50.1000:FF:000086">
    <property type="entry name" value="LD24878p"/>
    <property type="match status" value="1"/>
</dbReference>
<dbReference type="GO" id="GO:0008253">
    <property type="term" value="F:5'-nucleotidase activity"/>
    <property type="evidence" value="ECO:0007669"/>
    <property type="project" value="TreeGrafter"/>
</dbReference>
<organism evidence="7 8">
    <name type="scientific">Pogonophryne albipinna</name>
    <dbReference type="NCBI Taxonomy" id="1090488"/>
    <lineage>
        <taxon>Eukaryota</taxon>
        <taxon>Metazoa</taxon>
        <taxon>Chordata</taxon>
        <taxon>Craniata</taxon>
        <taxon>Vertebrata</taxon>
        <taxon>Euteleostomi</taxon>
        <taxon>Actinopterygii</taxon>
        <taxon>Neopterygii</taxon>
        <taxon>Teleostei</taxon>
        <taxon>Neoteleostei</taxon>
        <taxon>Acanthomorphata</taxon>
        <taxon>Eupercaria</taxon>
        <taxon>Perciformes</taxon>
        <taxon>Notothenioidei</taxon>
        <taxon>Pogonophryne</taxon>
    </lineage>
</organism>
<dbReference type="AlphaFoldDB" id="A0AAD6AR60"/>
<dbReference type="PANTHER" id="PTHR12103">
    <property type="entry name" value="5'-NUCLEOTIDASE DOMAIN-CONTAINING"/>
    <property type="match status" value="1"/>
</dbReference>
<dbReference type="Gene3D" id="3.40.50.1000">
    <property type="entry name" value="HAD superfamily/HAD-like"/>
    <property type="match status" value="2"/>
</dbReference>
<reference evidence="7" key="1">
    <citation type="submission" date="2022-11" db="EMBL/GenBank/DDBJ databases">
        <title>Chromosome-level genome of Pogonophryne albipinna.</title>
        <authorList>
            <person name="Jo E."/>
        </authorList>
    </citation>
    <scope>NUCLEOTIDE SEQUENCE</scope>
    <source>
        <strain evidence="7">SGF0006</strain>
        <tissue evidence="7">Muscle</tissue>
    </source>
</reference>